<dbReference type="KEGG" id="ami:Amir_3168"/>
<evidence type="ECO:0000313" key="2">
    <source>
        <dbReference type="Proteomes" id="UP000002213"/>
    </source>
</evidence>
<proteinExistence type="predicted"/>
<name>C6W858_ACTMD</name>
<dbReference type="RefSeq" id="WP_015801968.1">
    <property type="nucleotide sequence ID" value="NC_013093.1"/>
</dbReference>
<evidence type="ECO:0008006" key="3">
    <source>
        <dbReference type="Google" id="ProtNLM"/>
    </source>
</evidence>
<reference evidence="1 2" key="1">
    <citation type="journal article" date="2009" name="Stand. Genomic Sci.">
        <title>Complete genome sequence of Actinosynnema mirum type strain (101).</title>
        <authorList>
            <person name="Land M."/>
            <person name="Lapidus A."/>
            <person name="Mayilraj S."/>
            <person name="Chen F."/>
            <person name="Copeland A."/>
            <person name="Del Rio T.G."/>
            <person name="Nolan M."/>
            <person name="Lucas S."/>
            <person name="Tice H."/>
            <person name="Cheng J.F."/>
            <person name="Chertkov O."/>
            <person name="Bruce D."/>
            <person name="Goodwin L."/>
            <person name="Pitluck S."/>
            <person name="Rohde M."/>
            <person name="Goker M."/>
            <person name="Pati A."/>
            <person name="Ivanova N."/>
            <person name="Mavromatis K."/>
            <person name="Chen A."/>
            <person name="Palaniappan K."/>
            <person name="Hauser L."/>
            <person name="Chang Y.J."/>
            <person name="Jeffries C.C."/>
            <person name="Brettin T."/>
            <person name="Detter J.C."/>
            <person name="Han C."/>
            <person name="Chain P."/>
            <person name="Tindall B.J."/>
            <person name="Bristow J."/>
            <person name="Eisen J.A."/>
            <person name="Markowitz V."/>
            <person name="Hugenholtz P."/>
            <person name="Kyrpides N.C."/>
            <person name="Klenk H.P."/>
        </authorList>
    </citation>
    <scope>NUCLEOTIDE SEQUENCE [LARGE SCALE GENOMIC DNA]</scope>
    <source>
        <strain evidence="2">ATCC 29888 / DSM 43827 / JCM 3225 / NBRC 14064 / NCIMB 13271 / NRRL B-12336 / IMRU 3971 / 101</strain>
    </source>
</reference>
<protein>
    <recommendedName>
        <fullName evidence="3">TetR family transcriptional regulator</fullName>
    </recommendedName>
</protein>
<organism evidence="1 2">
    <name type="scientific">Actinosynnema mirum (strain ATCC 29888 / DSM 43827 / JCM 3225 / NBRC 14064 / NCIMB 13271 / NRRL B-12336 / IMRU 3971 / 101)</name>
    <dbReference type="NCBI Taxonomy" id="446462"/>
    <lineage>
        <taxon>Bacteria</taxon>
        <taxon>Bacillati</taxon>
        <taxon>Actinomycetota</taxon>
        <taxon>Actinomycetes</taxon>
        <taxon>Pseudonocardiales</taxon>
        <taxon>Pseudonocardiaceae</taxon>
        <taxon>Actinosynnema</taxon>
    </lineage>
</organism>
<dbReference type="EMBL" id="CP001630">
    <property type="protein sequence ID" value="ACU37079.1"/>
    <property type="molecule type" value="Genomic_DNA"/>
</dbReference>
<gene>
    <name evidence="1" type="ordered locus">Amir_3168</name>
</gene>
<dbReference type="Proteomes" id="UP000002213">
    <property type="component" value="Chromosome"/>
</dbReference>
<keyword evidence="2" id="KW-1185">Reference proteome</keyword>
<accession>C6W858</accession>
<dbReference type="OrthoDB" id="9816296at2"/>
<sequence length="75" mass="7669">MPGAVPGARRPAGPAAVPGGLFEPHRTALAPDALASDALALVNGLHLTTLIDPERFDRASAARSLLWFARGAITG</sequence>
<dbReference type="HOGENOM" id="CLU_2662835_0_0_11"/>
<dbReference type="AlphaFoldDB" id="C6W858"/>
<evidence type="ECO:0000313" key="1">
    <source>
        <dbReference type="EMBL" id="ACU37079.1"/>
    </source>
</evidence>